<evidence type="ECO:0000256" key="12">
    <source>
        <dbReference type="ARBA" id="ARBA00022989"/>
    </source>
</evidence>
<evidence type="ECO:0000256" key="8">
    <source>
        <dbReference type="ARBA" id="ARBA00022741"/>
    </source>
</evidence>
<dbReference type="PANTHER" id="PTHR43520">
    <property type="entry name" value="ATP7, ISOFORM B"/>
    <property type="match status" value="1"/>
</dbReference>
<dbReference type="Gene3D" id="2.70.150.10">
    <property type="entry name" value="Calcium-transporting ATPase, cytoplasmic transduction domain A"/>
    <property type="match status" value="1"/>
</dbReference>
<keyword evidence="12 15" id="KW-1133">Transmembrane helix</keyword>
<dbReference type="RefSeq" id="WP_106890541.1">
    <property type="nucleotide sequence ID" value="NZ_CP027860.1"/>
</dbReference>
<keyword evidence="4 15" id="KW-1003">Cell membrane</keyword>
<dbReference type="CDD" id="cd02079">
    <property type="entry name" value="P-type_ATPase_HM"/>
    <property type="match status" value="1"/>
</dbReference>
<feature type="transmembrane region" description="Helical" evidence="15">
    <location>
        <begin position="211"/>
        <end position="231"/>
    </location>
</feature>
<dbReference type="PROSITE" id="PS00154">
    <property type="entry name" value="ATPASE_E1_E2"/>
    <property type="match status" value="1"/>
</dbReference>
<dbReference type="PROSITE" id="PS01229">
    <property type="entry name" value="COF_2"/>
    <property type="match status" value="1"/>
</dbReference>
<evidence type="ECO:0000256" key="2">
    <source>
        <dbReference type="ARBA" id="ARBA00006024"/>
    </source>
</evidence>
<dbReference type="Gene3D" id="3.40.1110.10">
    <property type="entry name" value="Calcium-transporting ATPase, cytoplasmic domain N"/>
    <property type="match status" value="1"/>
</dbReference>
<reference evidence="17 18" key="2">
    <citation type="submission" date="2018-03" db="EMBL/GenBank/DDBJ databases">
        <authorList>
            <person name="Keele B.F."/>
        </authorList>
    </citation>
    <scope>NUCLEOTIDE SEQUENCE [LARGE SCALE GENOMIC DNA]</scope>
    <source>
        <strain evidence="17 18">D13</strain>
    </source>
</reference>
<dbReference type="KEGG" id="xba:C7S18_05085"/>
<dbReference type="OrthoDB" id="9814270at2"/>
<dbReference type="GO" id="GO:0016887">
    <property type="term" value="F:ATP hydrolysis activity"/>
    <property type="evidence" value="ECO:0007669"/>
    <property type="project" value="InterPro"/>
</dbReference>
<evidence type="ECO:0000259" key="16">
    <source>
        <dbReference type="PROSITE" id="PS50846"/>
    </source>
</evidence>
<keyword evidence="5" id="KW-0597">Phosphoprotein</keyword>
<keyword evidence="18" id="KW-1185">Reference proteome</keyword>
<proteinExistence type="inferred from homology"/>
<dbReference type="SUPFAM" id="SSF81665">
    <property type="entry name" value="Calcium ATPase, transmembrane domain M"/>
    <property type="match status" value="1"/>
</dbReference>
<evidence type="ECO:0000313" key="17">
    <source>
        <dbReference type="EMBL" id="AVP96613.1"/>
    </source>
</evidence>
<dbReference type="CDD" id="cd00371">
    <property type="entry name" value="HMA"/>
    <property type="match status" value="1"/>
</dbReference>
<dbReference type="Pfam" id="PF00702">
    <property type="entry name" value="Hydrolase"/>
    <property type="match status" value="1"/>
</dbReference>
<comment type="similarity">
    <text evidence="2 15">Belongs to the cation transport ATPase (P-type) (TC 3.A.3) family. Type IB subfamily.</text>
</comment>
<comment type="subcellular location">
    <subcellularLocation>
        <location evidence="1">Cell membrane</location>
        <topology evidence="1">Multi-pass membrane protein</topology>
    </subcellularLocation>
</comment>
<dbReference type="Proteomes" id="UP000241074">
    <property type="component" value="Chromosome"/>
</dbReference>
<reference evidence="17 18" key="1">
    <citation type="submission" date="2018-03" db="EMBL/GenBank/DDBJ databases">
        <title>Ahniella affigens gen. nov., sp. nov., a gammaproteobacterium isolated from sandy soil near a stream.</title>
        <authorList>
            <person name="Ko Y."/>
            <person name="Kim J.-H."/>
        </authorList>
    </citation>
    <scope>NUCLEOTIDE SEQUENCE [LARGE SCALE GENOMIC DNA]</scope>
    <source>
        <strain evidence="17 18">D13</strain>
    </source>
</reference>
<keyword evidence="10" id="KW-0460">Magnesium</keyword>
<dbReference type="PROSITE" id="PS01047">
    <property type="entry name" value="HMA_1"/>
    <property type="match status" value="1"/>
</dbReference>
<dbReference type="GO" id="GO:0005507">
    <property type="term" value="F:copper ion binding"/>
    <property type="evidence" value="ECO:0007669"/>
    <property type="project" value="TreeGrafter"/>
</dbReference>
<feature type="transmembrane region" description="Helical" evidence="15">
    <location>
        <begin position="243"/>
        <end position="262"/>
    </location>
</feature>
<dbReference type="EMBL" id="CP027860">
    <property type="protein sequence ID" value="AVP96613.1"/>
    <property type="molecule type" value="Genomic_DNA"/>
</dbReference>
<feature type="transmembrane region" description="Helical" evidence="15">
    <location>
        <begin position="451"/>
        <end position="477"/>
    </location>
</feature>
<organism evidence="17 18">
    <name type="scientific">Ahniella affigens</name>
    <dbReference type="NCBI Taxonomy" id="2021234"/>
    <lineage>
        <taxon>Bacteria</taxon>
        <taxon>Pseudomonadati</taxon>
        <taxon>Pseudomonadota</taxon>
        <taxon>Gammaproteobacteria</taxon>
        <taxon>Lysobacterales</taxon>
        <taxon>Rhodanobacteraceae</taxon>
        <taxon>Ahniella</taxon>
    </lineage>
</organism>
<evidence type="ECO:0000256" key="1">
    <source>
        <dbReference type="ARBA" id="ARBA00004651"/>
    </source>
</evidence>
<evidence type="ECO:0000256" key="11">
    <source>
        <dbReference type="ARBA" id="ARBA00022967"/>
    </source>
</evidence>
<dbReference type="InterPro" id="IPR036163">
    <property type="entry name" value="HMA_dom_sf"/>
</dbReference>
<dbReference type="NCBIfam" id="TIGR01494">
    <property type="entry name" value="ATPase_P-type"/>
    <property type="match status" value="1"/>
</dbReference>
<keyword evidence="9 15" id="KW-0067">ATP-binding</keyword>
<dbReference type="InterPro" id="IPR023298">
    <property type="entry name" value="ATPase_P-typ_TM_dom_sf"/>
</dbReference>
<dbReference type="GO" id="GO:0043682">
    <property type="term" value="F:P-type divalent copper transporter activity"/>
    <property type="evidence" value="ECO:0007669"/>
    <property type="project" value="TreeGrafter"/>
</dbReference>
<dbReference type="InterPro" id="IPR018303">
    <property type="entry name" value="ATPase_P-typ_P_site"/>
</dbReference>
<evidence type="ECO:0000256" key="14">
    <source>
        <dbReference type="ARBA" id="ARBA00023136"/>
    </source>
</evidence>
<feature type="transmembrane region" description="Helical" evidence="15">
    <location>
        <begin position="174"/>
        <end position="191"/>
    </location>
</feature>
<evidence type="ECO:0000313" key="18">
    <source>
        <dbReference type="Proteomes" id="UP000241074"/>
    </source>
</evidence>
<dbReference type="SUPFAM" id="SSF56784">
    <property type="entry name" value="HAD-like"/>
    <property type="match status" value="1"/>
</dbReference>
<feature type="transmembrane region" description="Helical" evidence="15">
    <location>
        <begin position="423"/>
        <end position="445"/>
    </location>
</feature>
<keyword evidence="11" id="KW-1278">Translocase</keyword>
<dbReference type="NCBIfam" id="TIGR01511">
    <property type="entry name" value="ATPase-IB1_Cu"/>
    <property type="match status" value="1"/>
</dbReference>
<feature type="domain" description="HMA" evidence="16">
    <location>
        <begin position="90"/>
        <end position="156"/>
    </location>
</feature>
<dbReference type="GO" id="GO:0055070">
    <property type="term" value="P:copper ion homeostasis"/>
    <property type="evidence" value="ECO:0007669"/>
    <property type="project" value="TreeGrafter"/>
</dbReference>
<dbReference type="Gene3D" id="3.40.50.1000">
    <property type="entry name" value="HAD superfamily/HAD-like"/>
    <property type="match status" value="1"/>
</dbReference>
<keyword evidence="3" id="KW-0813">Transport</keyword>
<dbReference type="GO" id="GO:0005524">
    <property type="term" value="F:ATP binding"/>
    <property type="evidence" value="ECO:0007669"/>
    <property type="project" value="UniProtKB-UniRule"/>
</dbReference>
<dbReference type="InterPro" id="IPR023299">
    <property type="entry name" value="ATPase_P-typ_cyto_dom_N"/>
</dbReference>
<dbReference type="InterPro" id="IPR036412">
    <property type="entry name" value="HAD-like_sf"/>
</dbReference>
<dbReference type="InterPro" id="IPR008250">
    <property type="entry name" value="ATPase_P-typ_transduc_dom_A_sf"/>
</dbReference>
<dbReference type="Pfam" id="PF12156">
    <property type="entry name" value="ATPase-cat_bd"/>
    <property type="match status" value="1"/>
</dbReference>
<dbReference type="InterPro" id="IPR027256">
    <property type="entry name" value="P-typ_ATPase_IB"/>
</dbReference>
<dbReference type="SUPFAM" id="SSF81653">
    <property type="entry name" value="Calcium ATPase, transduction domain A"/>
    <property type="match status" value="1"/>
</dbReference>
<sequence length="787" mass="83968">MNTLNPALAGTNAGCFHCGEPLTGPALLAKGQRYCCTGCLAAAEFIHQQGLGDYYRLRTERGSRPEHSDLSVFDRPEVQARYAEKLGEQCAIELAVEGMHCAACAWLIGETLRRLPGVTDASASVVSARLRLVWTPGAVQLSDALQRVETLGYGLSLAGTNAQQEQRRKARRTLMLRLGIAALATMQAMMFSEALYLDKAGEMSVATRDFFRWLTFLMSTPVLSYSAWPFWRGALNEWRLRRFGMDTLAAVSIALAYGASLVETIRGGPFVWFDAAVMFVFFLLLARSLEGMLRSRGQAQLDRMAAARPALAMRRVDDRVQTVPAEEIAVGDVVLVAAGATVPADGKLCSHAAQFDESLLHGESRPQARLQGDRVLAGSICLNAQIEIQVTAVGAETRLSEIERAMLRAAETRPAMARWLDRLVQRFVLIVFGLAIVTAIGWSVVDPSLSLPYALAVLMVSCPCALALAIPTAILAAQSKLVRAGVLCLDTDALLKLRQLDRVVFDKTGTLTEGHPRIAAVDVFGAVDTAVCLALARALEQHVHHPIAEAFAGASPYVAEHVVVTAGAGVSGHIDGQSYRLGSADFCDYPGSDRAGVFLRHDAGILARFRLSDALRPEASAVVASLQSEGLAVTLLSGDQSAAVQTVADQIGVADARSSLSPEAKLATLQQYRQAGQVVAMLGDGINDAPVLAAADVGFTLAKAAPLAQHASALIALNGSLEGFLVARRMSAALHDVIRQNLGWALGYNVLMLPLAAFGVVGPGLAAIGMSVSSLFVTLNAMRLYRQ</sequence>
<evidence type="ECO:0000256" key="13">
    <source>
        <dbReference type="ARBA" id="ARBA00023065"/>
    </source>
</evidence>
<dbReference type="InterPro" id="IPR006121">
    <property type="entry name" value="HMA_dom"/>
</dbReference>
<dbReference type="InterPro" id="IPR017969">
    <property type="entry name" value="Heavy-metal-associated_CS"/>
</dbReference>
<dbReference type="NCBIfam" id="TIGR01512">
    <property type="entry name" value="ATPase-IB2_Cd"/>
    <property type="match status" value="1"/>
</dbReference>
<keyword evidence="8 15" id="KW-0547">Nucleotide-binding</keyword>
<evidence type="ECO:0000256" key="7">
    <source>
        <dbReference type="ARBA" id="ARBA00022723"/>
    </source>
</evidence>
<dbReference type="InterPro" id="IPR059000">
    <property type="entry name" value="ATPase_P-type_domA"/>
</dbReference>
<protein>
    <submittedName>
        <fullName evidence="17">ATPase P</fullName>
    </submittedName>
</protein>
<name>A0A2P1PP41_9GAMM</name>
<dbReference type="Pfam" id="PF00122">
    <property type="entry name" value="E1-E2_ATPase"/>
    <property type="match status" value="1"/>
</dbReference>
<evidence type="ECO:0000256" key="3">
    <source>
        <dbReference type="ARBA" id="ARBA00022448"/>
    </source>
</evidence>
<keyword evidence="13" id="KW-0406">Ion transport</keyword>
<dbReference type="AlphaFoldDB" id="A0A2P1PP41"/>
<keyword evidence="14 15" id="KW-0472">Membrane</keyword>
<dbReference type="PROSITE" id="PS50846">
    <property type="entry name" value="HMA_2"/>
    <property type="match status" value="1"/>
</dbReference>
<evidence type="ECO:0000256" key="10">
    <source>
        <dbReference type="ARBA" id="ARBA00022842"/>
    </source>
</evidence>
<evidence type="ECO:0000256" key="9">
    <source>
        <dbReference type="ARBA" id="ARBA00022840"/>
    </source>
</evidence>
<evidence type="ECO:0000256" key="6">
    <source>
        <dbReference type="ARBA" id="ARBA00022692"/>
    </source>
</evidence>
<feature type="transmembrane region" description="Helical" evidence="15">
    <location>
        <begin position="742"/>
        <end position="761"/>
    </location>
</feature>
<evidence type="ECO:0000256" key="15">
    <source>
        <dbReference type="RuleBase" id="RU362081"/>
    </source>
</evidence>
<dbReference type="PANTHER" id="PTHR43520:SF5">
    <property type="entry name" value="CATION-TRANSPORTING P-TYPE ATPASE-RELATED"/>
    <property type="match status" value="1"/>
</dbReference>
<evidence type="ECO:0000256" key="5">
    <source>
        <dbReference type="ARBA" id="ARBA00022553"/>
    </source>
</evidence>
<feature type="transmembrane region" description="Helical" evidence="15">
    <location>
        <begin position="268"/>
        <end position="286"/>
    </location>
</feature>
<keyword evidence="6 15" id="KW-0812">Transmembrane</keyword>
<dbReference type="GO" id="GO:0005886">
    <property type="term" value="C:plasma membrane"/>
    <property type="evidence" value="ECO:0007669"/>
    <property type="project" value="UniProtKB-SubCell"/>
</dbReference>
<dbReference type="SUPFAM" id="SSF55008">
    <property type="entry name" value="HMA, heavy metal-associated domain"/>
    <property type="match status" value="1"/>
</dbReference>
<dbReference type="Gene3D" id="3.30.70.100">
    <property type="match status" value="1"/>
</dbReference>
<accession>A0A2P1PP41</accession>
<evidence type="ECO:0000256" key="4">
    <source>
        <dbReference type="ARBA" id="ARBA00022475"/>
    </source>
</evidence>
<dbReference type="Pfam" id="PF00403">
    <property type="entry name" value="HMA"/>
    <property type="match status" value="1"/>
</dbReference>
<dbReference type="NCBIfam" id="TIGR01525">
    <property type="entry name" value="ATPase-IB_hvy"/>
    <property type="match status" value="1"/>
</dbReference>
<dbReference type="PRINTS" id="PR00119">
    <property type="entry name" value="CATATPASE"/>
</dbReference>
<keyword evidence="7 15" id="KW-0479">Metal-binding</keyword>
<dbReference type="InterPro" id="IPR021993">
    <property type="entry name" value="ATPase-cat-bd"/>
</dbReference>
<gene>
    <name evidence="17" type="ORF">C7S18_05085</name>
</gene>
<dbReference type="InterPro" id="IPR001757">
    <property type="entry name" value="P_typ_ATPase"/>
</dbReference>
<dbReference type="InterPro" id="IPR023214">
    <property type="entry name" value="HAD_sf"/>
</dbReference>